<evidence type="ECO:0000313" key="8">
    <source>
        <dbReference type="EMBL" id="SUN13116.1"/>
    </source>
</evidence>
<dbReference type="InterPro" id="IPR038570">
    <property type="entry name" value="HicA_sf"/>
</dbReference>
<dbReference type="EMBL" id="UHEQ01000004">
    <property type="protein sequence ID" value="SUN13116.1"/>
    <property type="molecule type" value="Genomic_DNA"/>
</dbReference>
<keyword evidence="5" id="KW-0378">Hydrolase</keyword>
<evidence type="ECO:0000256" key="5">
    <source>
        <dbReference type="ARBA" id="ARBA00022801"/>
    </source>
</evidence>
<comment type="caution">
    <text evidence="8">The sequence shown here is derived from an EMBL/GenBank/DDBJ whole genome shotgun (WGS) entry which is preliminary data.</text>
</comment>
<proteinExistence type="inferred from homology"/>
<evidence type="ECO:0000256" key="2">
    <source>
        <dbReference type="ARBA" id="ARBA00022649"/>
    </source>
</evidence>
<dbReference type="AlphaFoldDB" id="A0A8B4RA75"/>
<reference evidence="8 9" key="1">
    <citation type="submission" date="2018-06" db="EMBL/GenBank/DDBJ databases">
        <authorList>
            <consortium name="Pathogen Informatics"/>
            <person name="Doyle S."/>
        </authorList>
    </citation>
    <scope>NUCLEOTIDE SEQUENCE [LARGE SCALE GENOMIC DNA]</scope>
    <source>
        <strain evidence="8 9">NCTC8185</strain>
    </source>
</reference>
<keyword evidence="7" id="KW-0346">Stress response</keyword>
<keyword evidence="6" id="KW-0694">RNA-binding</keyword>
<evidence type="ECO:0000256" key="7">
    <source>
        <dbReference type="ARBA" id="ARBA00023016"/>
    </source>
</evidence>
<dbReference type="Pfam" id="PF07927">
    <property type="entry name" value="HicA_toxin"/>
    <property type="match status" value="1"/>
</dbReference>
<evidence type="ECO:0000256" key="4">
    <source>
        <dbReference type="ARBA" id="ARBA00022759"/>
    </source>
</evidence>
<dbReference type="GO" id="GO:0003729">
    <property type="term" value="F:mRNA binding"/>
    <property type="evidence" value="ECO:0007669"/>
    <property type="project" value="InterPro"/>
</dbReference>
<keyword evidence="4" id="KW-0255">Endonuclease</keyword>
<dbReference type="GO" id="GO:0004519">
    <property type="term" value="F:endonuclease activity"/>
    <property type="evidence" value="ECO:0007669"/>
    <property type="project" value="UniProtKB-KW"/>
</dbReference>
<accession>A0A8B4RA75</accession>
<comment type="similarity">
    <text evidence="1">Belongs to the HicA mRNA interferase family.</text>
</comment>
<keyword evidence="3" id="KW-0540">Nuclease</keyword>
<dbReference type="RefSeq" id="WP_003055665.1">
    <property type="nucleotide sequence ID" value="NZ_JBHXFO010000156.1"/>
</dbReference>
<name>A0A8B4RA75_STRAG</name>
<dbReference type="GO" id="GO:0016787">
    <property type="term" value="F:hydrolase activity"/>
    <property type="evidence" value="ECO:0007669"/>
    <property type="project" value="UniProtKB-KW"/>
</dbReference>
<dbReference type="InterPro" id="IPR012933">
    <property type="entry name" value="HicA_mRNA_interferase"/>
</dbReference>
<evidence type="ECO:0000313" key="9">
    <source>
        <dbReference type="Proteomes" id="UP000254076"/>
    </source>
</evidence>
<dbReference type="SUPFAM" id="SSF54786">
    <property type="entry name" value="YcfA/nrd intein domain"/>
    <property type="match status" value="1"/>
</dbReference>
<sequence length="62" mass="6906">MPRTAREIIKLLKKNGFVKVSQNGSHAKYKNFETGNITIVPMHKGDIPKGTEDDILKKAGLK</sequence>
<evidence type="ECO:0000256" key="6">
    <source>
        <dbReference type="ARBA" id="ARBA00022884"/>
    </source>
</evidence>
<dbReference type="Gene3D" id="3.30.920.30">
    <property type="entry name" value="Hypothetical protein"/>
    <property type="match status" value="1"/>
</dbReference>
<protein>
    <submittedName>
        <fullName evidence="8">HicA toxin</fullName>
    </submittedName>
</protein>
<keyword evidence="2" id="KW-1277">Toxin-antitoxin system</keyword>
<dbReference type="Proteomes" id="UP000254076">
    <property type="component" value="Unassembled WGS sequence"/>
</dbReference>
<gene>
    <name evidence="8" type="ORF">NCTC8185_00267</name>
</gene>
<evidence type="ECO:0000256" key="1">
    <source>
        <dbReference type="ARBA" id="ARBA00006620"/>
    </source>
</evidence>
<organism evidence="8 9">
    <name type="scientific">Streptococcus agalactiae</name>
    <dbReference type="NCBI Taxonomy" id="1311"/>
    <lineage>
        <taxon>Bacteria</taxon>
        <taxon>Bacillati</taxon>
        <taxon>Bacillota</taxon>
        <taxon>Bacilli</taxon>
        <taxon>Lactobacillales</taxon>
        <taxon>Streptococcaceae</taxon>
        <taxon>Streptococcus</taxon>
    </lineage>
</organism>
<evidence type="ECO:0000256" key="3">
    <source>
        <dbReference type="ARBA" id="ARBA00022722"/>
    </source>
</evidence>